<dbReference type="OrthoDB" id="1118146at2"/>
<dbReference type="GO" id="GO:0016020">
    <property type="term" value="C:membrane"/>
    <property type="evidence" value="ECO:0007669"/>
    <property type="project" value="UniProtKB-SubCell"/>
</dbReference>
<name>M1UJ10_9CORY</name>
<feature type="transmembrane region" description="Helical" evidence="5">
    <location>
        <begin position="195"/>
        <end position="220"/>
    </location>
</feature>
<keyword evidence="3 5" id="KW-1133">Transmembrane helix</keyword>
<dbReference type="Proteomes" id="UP000011760">
    <property type="component" value="Chromosome"/>
</dbReference>
<feature type="transmembrane region" description="Helical" evidence="5">
    <location>
        <begin position="101"/>
        <end position="120"/>
    </location>
</feature>
<dbReference type="RefSeq" id="WP_015650228.1">
    <property type="nucleotide sequence ID" value="NC_020506.1"/>
</dbReference>
<feature type="transmembrane region" description="Helical" evidence="5">
    <location>
        <begin position="127"/>
        <end position="144"/>
    </location>
</feature>
<feature type="transmembrane region" description="Helical" evidence="5">
    <location>
        <begin position="7"/>
        <end position="34"/>
    </location>
</feature>
<evidence type="ECO:0000313" key="7">
    <source>
        <dbReference type="EMBL" id="AGG65774.1"/>
    </source>
</evidence>
<evidence type="ECO:0000313" key="8">
    <source>
        <dbReference type="Proteomes" id="UP000011760"/>
    </source>
</evidence>
<gene>
    <name evidence="7" type="ORF">H924_01600</name>
</gene>
<feature type="transmembrane region" description="Helical" evidence="5">
    <location>
        <begin position="271"/>
        <end position="293"/>
    </location>
</feature>
<feature type="transmembrane region" description="Helical" evidence="5">
    <location>
        <begin position="164"/>
        <end position="183"/>
    </location>
</feature>
<evidence type="ECO:0000256" key="1">
    <source>
        <dbReference type="ARBA" id="ARBA00004141"/>
    </source>
</evidence>
<dbReference type="Pfam" id="PF04932">
    <property type="entry name" value="Wzy_C"/>
    <property type="match status" value="1"/>
</dbReference>
<dbReference type="STRING" id="1121353.H924_01600"/>
<dbReference type="PANTHER" id="PTHR37422">
    <property type="entry name" value="TEICHURONIC ACID BIOSYNTHESIS PROTEIN TUAE"/>
    <property type="match status" value="1"/>
</dbReference>
<feature type="transmembrane region" description="Helical" evidence="5">
    <location>
        <begin position="240"/>
        <end position="259"/>
    </location>
</feature>
<comment type="subcellular location">
    <subcellularLocation>
        <location evidence="1">Membrane</location>
        <topology evidence="1">Multi-pass membrane protein</topology>
    </subcellularLocation>
</comment>
<dbReference type="eggNOG" id="ENOG5030GR1">
    <property type="taxonomic scope" value="Bacteria"/>
</dbReference>
<keyword evidence="8" id="KW-1185">Reference proteome</keyword>
<keyword evidence="4 5" id="KW-0472">Membrane</keyword>
<dbReference type="InterPro" id="IPR007016">
    <property type="entry name" value="O-antigen_ligase-rel_domated"/>
</dbReference>
<dbReference type="PANTHER" id="PTHR37422:SF13">
    <property type="entry name" value="LIPOPOLYSACCHARIDE BIOSYNTHESIS PROTEIN PA4999-RELATED"/>
    <property type="match status" value="1"/>
</dbReference>
<proteinExistence type="predicted"/>
<reference evidence="7 8" key="1">
    <citation type="submission" date="2013-02" db="EMBL/GenBank/DDBJ databases">
        <title>The complete genome sequence of Corynebacterium callunae DSM 20147.</title>
        <authorList>
            <person name="Ruckert C."/>
            <person name="Albersmeier A."/>
            <person name="Kalinowski J."/>
        </authorList>
    </citation>
    <scope>NUCLEOTIDE SEQUENCE [LARGE SCALE GENOMIC DNA]</scope>
    <source>
        <strain evidence="7 8">DSM 20147</strain>
    </source>
</reference>
<evidence type="ECO:0000256" key="3">
    <source>
        <dbReference type="ARBA" id="ARBA00022989"/>
    </source>
</evidence>
<organism evidence="7 8">
    <name type="scientific">Corynebacterium callunae DSM 20147</name>
    <dbReference type="NCBI Taxonomy" id="1121353"/>
    <lineage>
        <taxon>Bacteria</taxon>
        <taxon>Bacillati</taxon>
        <taxon>Actinomycetota</taxon>
        <taxon>Actinomycetes</taxon>
        <taxon>Mycobacteriales</taxon>
        <taxon>Corynebacteriaceae</taxon>
        <taxon>Corynebacterium</taxon>
    </lineage>
</organism>
<dbReference type="KEGG" id="ccn:H924_01600"/>
<dbReference type="AlphaFoldDB" id="M1UJ10"/>
<feature type="domain" description="O-antigen ligase-related" evidence="6">
    <location>
        <begin position="195"/>
        <end position="330"/>
    </location>
</feature>
<feature type="transmembrane region" description="Helical" evidence="5">
    <location>
        <begin position="348"/>
        <end position="371"/>
    </location>
</feature>
<sequence>MTSETLILGFLVLIAAVATIVTPGFMAGLIVGLWYVLPGIAGNIAGFNVTIAVLLICLISTLFKGGDFKQINSIRVYFPLLGFVALLYMLERFSFDFSDQFSKFMVAAIVGFLLCGVGIFDRNVKSMSVGFILGISVYGVFELIRVVNGGEIHAQVSAFGANPIYAAHFLGLAVLVSIGLYFANFIGRWTFLVTLGLLILFLISTGSWGPSIALVVAVLLKLPSLLDDLRGKNSHIKSNLLFWGLVLLGPVLFIAYESIEESLQGPDAQGRFAIWQLFLDHALSSPVSGIGLSEVYRIRNPLGVDKLVSPHNIFIEIWVAYGIFPLIIFVGVLLFIYSRINQLGQTMLIYIVICFSLSGSLAVTFNFWVGIALSISVGVYSGVIRRLEPKLSIQGGWHITGCQAEVVR</sequence>
<evidence type="ECO:0000256" key="2">
    <source>
        <dbReference type="ARBA" id="ARBA00022692"/>
    </source>
</evidence>
<feature type="transmembrane region" description="Helical" evidence="5">
    <location>
        <begin position="75"/>
        <end position="95"/>
    </location>
</feature>
<accession>M1UJ10</accession>
<feature type="transmembrane region" description="Helical" evidence="5">
    <location>
        <begin position="313"/>
        <end position="336"/>
    </location>
</feature>
<evidence type="ECO:0000256" key="4">
    <source>
        <dbReference type="ARBA" id="ARBA00023136"/>
    </source>
</evidence>
<keyword evidence="2 5" id="KW-0812">Transmembrane</keyword>
<evidence type="ECO:0000259" key="6">
    <source>
        <dbReference type="Pfam" id="PF04932"/>
    </source>
</evidence>
<dbReference type="EMBL" id="CP004354">
    <property type="protein sequence ID" value="AGG65774.1"/>
    <property type="molecule type" value="Genomic_DNA"/>
</dbReference>
<protein>
    <submittedName>
        <fullName evidence="7">Membrane protein</fullName>
    </submittedName>
</protein>
<evidence type="ECO:0000256" key="5">
    <source>
        <dbReference type="SAM" id="Phobius"/>
    </source>
</evidence>
<feature type="transmembrane region" description="Helical" evidence="5">
    <location>
        <begin position="40"/>
        <end position="63"/>
    </location>
</feature>
<dbReference type="InterPro" id="IPR051533">
    <property type="entry name" value="WaaL-like"/>
</dbReference>
<dbReference type="PATRIC" id="fig|1121353.3.peg.333"/>
<dbReference type="HOGENOM" id="CLU_682797_0_0_11"/>